<dbReference type="PANTHER" id="PTHR30055:SF238">
    <property type="entry name" value="MYCOFACTOCIN BIOSYNTHESIS TRANSCRIPTIONAL REGULATOR MFTR-RELATED"/>
    <property type="match status" value="1"/>
</dbReference>
<proteinExistence type="predicted"/>
<evidence type="ECO:0000313" key="7">
    <source>
        <dbReference type="Proteomes" id="UP000093355"/>
    </source>
</evidence>
<dbReference type="InterPro" id="IPR050109">
    <property type="entry name" value="HTH-type_TetR-like_transc_reg"/>
</dbReference>
<evidence type="ECO:0000259" key="5">
    <source>
        <dbReference type="PROSITE" id="PS50977"/>
    </source>
</evidence>
<evidence type="ECO:0000256" key="2">
    <source>
        <dbReference type="ARBA" id="ARBA00023125"/>
    </source>
</evidence>
<dbReference type="InterPro" id="IPR009057">
    <property type="entry name" value="Homeodomain-like_sf"/>
</dbReference>
<name>A0A1B9NIE6_9MICO</name>
<dbReference type="EMBL" id="LXMD01000003">
    <property type="protein sequence ID" value="OCG76355.1"/>
    <property type="molecule type" value="Genomic_DNA"/>
</dbReference>
<dbReference type="SUPFAM" id="SSF46689">
    <property type="entry name" value="Homeodomain-like"/>
    <property type="match status" value="1"/>
</dbReference>
<gene>
    <name evidence="6" type="ORF">A7J15_12145</name>
</gene>
<feature type="DNA-binding region" description="H-T-H motif" evidence="4">
    <location>
        <begin position="39"/>
        <end position="58"/>
    </location>
</feature>
<keyword evidence="7" id="KW-1185">Reference proteome</keyword>
<dbReference type="Gene3D" id="1.10.10.60">
    <property type="entry name" value="Homeodomain-like"/>
    <property type="match status" value="1"/>
</dbReference>
<evidence type="ECO:0000256" key="4">
    <source>
        <dbReference type="PROSITE-ProRule" id="PRU00335"/>
    </source>
</evidence>
<dbReference type="GO" id="GO:0003700">
    <property type="term" value="F:DNA-binding transcription factor activity"/>
    <property type="evidence" value="ECO:0007669"/>
    <property type="project" value="TreeGrafter"/>
</dbReference>
<dbReference type="GO" id="GO:0000976">
    <property type="term" value="F:transcription cis-regulatory region binding"/>
    <property type="evidence" value="ECO:0007669"/>
    <property type="project" value="TreeGrafter"/>
</dbReference>
<dbReference type="RefSeq" id="WP_067028365.1">
    <property type="nucleotide sequence ID" value="NZ_JRNY01000012.1"/>
</dbReference>
<dbReference type="AlphaFoldDB" id="A0A1B9NIE6"/>
<evidence type="ECO:0000256" key="1">
    <source>
        <dbReference type="ARBA" id="ARBA00023015"/>
    </source>
</evidence>
<dbReference type="Pfam" id="PF17754">
    <property type="entry name" value="TetR_C_14"/>
    <property type="match status" value="1"/>
</dbReference>
<dbReference type="InterPro" id="IPR001647">
    <property type="entry name" value="HTH_TetR"/>
</dbReference>
<keyword evidence="3" id="KW-0804">Transcription</keyword>
<dbReference type="STRING" id="904291.A7J15_12145"/>
<keyword evidence="1" id="KW-0805">Transcription regulation</keyword>
<reference evidence="6 7" key="1">
    <citation type="submission" date="2016-05" db="EMBL/GenBank/DDBJ databases">
        <authorList>
            <person name="Lavstsen T."/>
            <person name="Jespersen J.S."/>
        </authorList>
    </citation>
    <scope>NUCLEOTIDE SEQUENCE [LARGE SCALE GENOMIC DNA]</scope>
    <source>
        <strain evidence="6 7">YLB-01</strain>
    </source>
</reference>
<dbReference type="PROSITE" id="PS50977">
    <property type="entry name" value="HTH_TETR_2"/>
    <property type="match status" value="1"/>
</dbReference>
<dbReference type="InterPro" id="IPR023772">
    <property type="entry name" value="DNA-bd_HTH_TetR-type_CS"/>
</dbReference>
<organism evidence="6 7">
    <name type="scientific">Microbacterium sediminis</name>
    <dbReference type="NCBI Taxonomy" id="904291"/>
    <lineage>
        <taxon>Bacteria</taxon>
        <taxon>Bacillati</taxon>
        <taxon>Actinomycetota</taxon>
        <taxon>Actinomycetes</taxon>
        <taxon>Micrococcales</taxon>
        <taxon>Microbacteriaceae</taxon>
        <taxon>Microbacterium</taxon>
    </lineage>
</organism>
<keyword evidence="2 4" id="KW-0238">DNA-binding</keyword>
<dbReference type="Proteomes" id="UP000093355">
    <property type="component" value="Unassembled WGS sequence"/>
</dbReference>
<sequence>MTPDVAVAARPGRAPVTSAAELGRVGLELILDRGFDAVTVDDIAAAAGIGRRTFFRYFSSKNDLPWGDFNALLTRMRAHLAEVPRSVPLAEALRDAVVEFNRFPDDEMPQHRKRMAVLLETPTLVAHSALRYEEWRRVVAEFAADRLGIAPTSLVANATGRACLAITLAAYEHWLRDEDAVLTDLIRGGFVELARVFGAPEYGGAER</sequence>
<dbReference type="Pfam" id="PF00440">
    <property type="entry name" value="TetR_N"/>
    <property type="match status" value="1"/>
</dbReference>
<dbReference type="PANTHER" id="PTHR30055">
    <property type="entry name" value="HTH-TYPE TRANSCRIPTIONAL REGULATOR RUTR"/>
    <property type="match status" value="1"/>
</dbReference>
<protein>
    <submittedName>
        <fullName evidence="6">Mycofactocin system transcriptional regulator</fullName>
    </submittedName>
</protein>
<dbReference type="InterPro" id="IPR023851">
    <property type="entry name" value="Tscrpt_reg_TetR-type"/>
</dbReference>
<feature type="domain" description="HTH tetR-type" evidence="5">
    <location>
        <begin position="16"/>
        <end position="76"/>
    </location>
</feature>
<dbReference type="InterPro" id="IPR041347">
    <property type="entry name" value="MftR_C"/>
</dbReference>
<dbReference type="NCBIfam" id="TIGR03968">
    <property type="entry name" value="mycofact_TetR"/>
    <property type="match status" value="1"/>
</dbReference>
<accession>A0A1B9NIE6</accession>
<dbReference type="PROSITE" id="PS01081">
    <property type="entry name" value="HTH_TETR_1"/>
    <property type="match status" value="1"/>
</dbReference>
<evidence type="ECO:0000256" key="3">
    <source>
        <dbReference type="ARBA" id="ARBA00023163"/>
    </source>
</evidence>
<dbReference type="OrthoDB" id="956698at2"/>
<comment type="caution">
    <text evidence="6">The sequence shown here is derived from an EMBL/GenBank/DDBJ whole genome shotgun (WGS) entry which is preliminary data.</text>
</comment>
<evidence type="ECO:0000313" key="6">
    <source>
        <dbReference type="EMBL" id="OCG76355.1"/>
    </source>
</evidence>
<dbReference type="Gene3D" id="1.10.357.10">
    <property type="entry name" value="Tetracycline Repressor, domain 2"/>
    <property type="match status" value="1"/>
</dbReference>